<name>A0A6L6QCH6_9BURK</name>
<keyword evidence="1" id="KW-1133">Transmembrane helix</keyword>
<dbReference type="Proteomes" id="UP000472320">
    <property type="component" value="Unassembled WGS sequence"/>
</dbReference>
<proteinExistence type="predicted"/>
<feature type="transmembrane region" description="Helical" evidence="1">
    <location>
        <begin position="31"/>
        <end position="52"/>
    </location>
</feature>
<comment type="caution">
    <text evidence="2">The sequence shown here is derived from an EMBL/GenBank/DDBJ whole genome shotgun (WGS) entry which is preliminary data.</text>
</comment>
<dbReference type="OrthoDB" id="8774981at2"/>
<keyword evidence="1" id="KW-0812">Transmembrane</keyword>
<organism evidence="2 3">
    <name type="scientific">Massilia eburnea</name>
    <dbReference type="NCBI Taxonomy" id="1776165"/>
    <lineage>
        <taxon>Bacteria</taxon>
        <taxon>Pseudomonadati</taxon>
        <taxon>Pseudomonadota</taxon>
        <taxon>Betaproteobacteria</taxon>
        <taxon>Burkholderiales</taxon>
        <taxon>Oxalobacteraceae</taxon>
        <taxon>Telluria group</taxon>
        <taxon>Massilia</taxon>
    </lineage>
</organism>
<evidence type="ECO:0000313" key="3">
    <source>
        <dbReference type="Proteomes" id="UP000472320"/>
    </source>
</evidence>
<dbReference type="AlphaFoldDB" id="A0A6L6QCH6"/>
<evidence type="ECO:0000256" key="1">
    <source>
        <dbReference type="SAM" id="Phobius"/>
    </source>
</evidence>
<reference evidence="2 3" key="1">
    <citation type="submission" date="2019-11" db="EMBL/GenBank/DDBJ databases">
        <title>Type strains purchased from KCTC, JCM and DSMZ.</title>
        <authorList>
            <person name="Lu H."/>
        </authorList>
    </citation>
    <scope>NUCLEOTIDE SEQUENCE [LARGE SCALE GENOMIC DNA]</scope>
    <source>
        <strain evidence="2 3">JCM 31587</strain>
    </source>
</reference>
<gene>
    <name evidence="2" type="ORF">GM658_06340</name>
</gene>
<evidence type="ECO:0000313" key="2">
    <source>
        <dbReference type="EMBL" id="MTW10218.1"/>
    </source>
</evidence>
<protein>
    <submittedName>
        <fullName evidence="2">Uncharacterized protein</fullName>
    </submittedName>
</protein>
<keyword evidence="1" id="KW-0472">Membrane</keyword>
<dbReference type="EMBL" id="WNKX01000004">
    <property type="protein sequence ID" value="MTW10218.1"/>
    <property type="molecule type" value="Genomic_DNA"/>
</dbReference>
<sequence>MAWIMAFAASLPPFAVSIALAIRRGYGSARYFMGGAVATALAWLPFLACAYAPRHLLRLGPMLALAGLAAGGACWLVLKSAHDEDTVPAF</sequence>
<keyword evidence="3" id="KW-1185">Reference proteome</keyword>
<feature type="transmembrane region" description="Helical" evidence="1">
    <location>
        <begin position="59"/>
        <end position="78"/>
    </location>
</feature>
<accession>A0A6L6QCH6</accession>